<dbReference type="Proteomes" id="UP001234178">
    <property type="component" value="Unassembled WGS sequence"/>
</dbReference>
<evidence type="ECO:0000313" key="1">
    <source>
        <dbReference type="EMBL" id="KAK4026110.1"/>
    </source>
</evidence>
<gene>
    <name evidence="1" type="ORF">OUZ56_015132</name>
</gene>
<evidence type="ECO:0000313" key="2">
    <source>
        <dbReference type="Proteomes" id="UP001234178"/>
    </source>
</evidence>
<organism evidence="1 2">
    <name type="scientific">Daphnia magna</name>
    <dbReference type="NCBI Taxonomy" id="35525"/>
    <lineage>
        <taxon>Eukaryota</taxon>
        <taxon>Metazoa</taxon>
        <taxon>Ecdysozoa</taxon>
        <taxon>Arthropoda</taxon>
        <taxon>Crustacea</taxon>
        <taxon>Branchiopoda</taxon>
        <taxon>Diplostraca</taxon>
        <taxon>Cladocera</taxon>
        <taxon>Anomopoda</taxon>
        <taxon>Daphniidae</taxon>
        <taxon>Daphnia</taxon>
    </lineage>
</organism>
<reference evidence="1 2" key="1">
    <citation type="journal article" date="2023" name="Nucleic Acids Res.">
        <title>The hologenome of Daphnia magna reveals possible DNA methylation and microbiome-mediated evolution of the host genome.</title>
        <authorList>
            <person name="Chaturvedi A."/>
            <person name="Li X."/>
            <person name="Dhandapani V."/>
            <person name="Marshall H."/>
            <person name="Kissane S."/>
            <person name="Cuenca-Cambronero M."/>
            <person name="Asole G."/>
            <person name="Calvet F."/>
            <person name="Ruiz-Romero M."/>
            <person name="Marangio P."/>
            <person name="Guigo R."/>
            <person name="Rago D."/>
            <person name="Mirbahai L."/>
            <person name="Eastwood N."/>
            <person name="Colbourne J.K."/>
            <person name="Zhou J."/>
            <person name="Mallon E."/>
            <person name="Orsini L."/>
        </authorList>
    </citation>
    <scope>NUCLEOTIDE SEQUENCE [LARGE SCALE GENOMIC DNA]</scope>
    <source>
        <strain evidence="1">LRV0_1</strain>
    </source>
</reference>
<name>A0ABR0AM53_9CRUS</name>
<accession>A0ABR0AM53</accession>
<protein>
    <submittedName>
        <fullName evidence="1">Uncharacterized protein</fullName>
    </submittedName>
</protein>
<proteinExistence type="predicted"/>
<comment type="caution">
    <text evidence="1">The sequence shown here is derived from an EMBL/GenBank/DDBJ whole genome shotgun (WGS) entry which is preliminary data.</text>
</comment>
<sequence length="186" mass="20911">MLSLNAVTLSFKSKSLPHQVCKKLVTQVNQTLFSFHFLKQNIIPSFSLPIYNPSKLFVHPSPTYLQVVTLFSFTFYLPSGLEGLPGHIVIVLLSQRENGRQERLITLTIGGQSISQVSTKQKQKYLKKKTPLLSLLAPHPNCVSLCFSVSRVVIISNLLKLQHISSSWNYAVHHQNIALSGLDHFM</sequence>
<dbReference type="EMBL" id="JAOYFB010000038">
    <property type="protein sequence ID" value="KAK4026110.1"/>
    <property type="molecule type" value="Genomic_DNA"/>
</dbReference>
<keyword evidence="2" id="KW-1185">Reference proteome</keyword>